<evidence type="ECO:0000313" key="3">
    <source>
        <dbReference type="EMBL" id="OYR90963.1"/>
    </source>
</evidence>
<proteinExistence type="predicted"/>
<gene>
    <name evidence="2" type="ORF">CBF53_07790</name>
    <name evidence="3" type="ORF">CBF70_07235</name>
</gene>
<dbReference type="NCBIfam" id="TIGR01558">
    <property type="entry name" value="sm_term_P27"/>
    <property type="match status" value="1"/>
</dbReference>
<comment type="caution">
    <text evidence="3">The sequence shown here is derived from an EMBL/GenBank/DDBJ whole genome shotgun (WGS) entry which is preliminary data.</text>
</comment>
<organism evidence="3 4">
    <name type="scientific">Lactobacillus taiwanensis</name>
    <dbReference type="NCBI Taxonomy" id="508451"/>
    <lineage>
        <taxon>Bacteria</taxon>
        <taxon>Bacillati</taxon>
        <taxon>Bacillota</taxon>
        <taxon>Bacilli</taxon>
        <taxon>Lactobacillales</taxon>
        <taxon>Lactobacillaceae</taxon>
        <taxon>Lactobacillus</taxon>
    </lineage>
</organism>
<dbReference type="EMBL" id="NGNX01000033">
    <property type="protein sequence ID" value="OYR90963.1"/>
    <property type="molecule type" value="Genomic_DNA"/>
</dbReference>
<evidence type="ECO:0000256" key="1">
    <source>
        <dbReference type="SAM" id="MobiDB-lite"/>
    </source>
</evidence>
<dbReference type="Proteomes" id="UP000216316">
    <property type="component" value="Unassembled WGS sequence"/>
</dbReference>
<evidence type="ECO:0000313" key="5">
    <source>
        <dbReference type="Proteomes" id="UP000216316"/>
    </source>
</evidence>
<reference evidence="3 4" key="1">
    <citation type="submission" date="2017-04" db="EMBL/GenBank/DDBJ databases">
        <authorList>
            <person name="Afonso C.L."/>
            <person name="Miller P.J."/>
            <person name="Scott M.A."/>
            <person name="Spackman E."/>
            <person name="Goraichik I."/>
            <person name="Dimitrov K.M."/>
            <person name="Suarez D.L."/>
            <person name="Swayne D.E."/>
        </authorList>
    </citation>
    <scope>NUCLEOTIDE SEQUENCE [LARGE SCALE GENOMIC DNA]</scope>
    <source>
        <strain evidence="3 4">609q</strain>
    </source>
</reference>
<dbReference type="EMBL" id="NGNV01000044">
    <property type="protein sequence ID" value="OYR87342.1"/>
    <property type="molecule type" value="Genomic_DNA"/>
</dbReference>
<dbReference type="AlphaFoldDB" id="A0A256LCT5"/>
<keyword evidence="5" id="KW-1185">Reference proteome</keyword>
<dbReference type="InterPro" id="IPR006448">
    <property type="entry name" value="Phage_term_ssu_P27"/>
</dbReference>
<feature type="region of interest" description="Disordered" evidence="1">
    <location>
        <begin position="1"/>
        <end position="25"/>
    </location>
</feature>
<feature type="compositionally biased region" description="Basic and acidic residues" evidence="1">
    <location>
        <begin position="9"/>
        <end position="25"/>
    </location>
</feature>
<accession>A0A256LCT5</accession>
<evidence type="ECO:0000313" key="2">
    <source>
        <dbReference type="EMBL" id="OYR87342.1"/>
    </source>
</evidence>
<reference evidence="4 5" key="3">
    <citation type="submission" date="2017-09" db="EMBL/GenBank/DDBJ databases">
        <title>Tripartite evolution among Lactobacillus johnsonii, Lactobacillus taiwanensis, Lactobacillus reuteri and their rodent host.</title>
        <authorList>
            <person name="Wang T."/>
            <person name="Knowles S."/>
            <person name="Cheng C."/>
        </authorList>
    </citation>
    <scope>NUCLEOTIDE SEQUENCE [LARGE SCALE GENOMIC DNA]</scope>
    <source>
        <strain evidence="3 4">609q</strain>
        <strain evidence="2 5">609u</strain>
    </source>
</reference>
<name>A0A256LCT5_9LACO</name>
<dbReference type="Proteomes" id="UP000215828">
    <property type="component" value="Unassembled WGS sequence"/>
</dbReference>
<reference evidence="2 5" key="2">
    <citation type="submission" date="2017-05" db="EMBL/GenBank/DDBJ databases">
        <authorList>
            <person name="Lin X.B."/>
            <person name="Stothard P."/>
            <person name="Tasseva G."/>
            <person name="Walter J."/>
        </authorList>
    </citation>
    <scope>NUCLEOTIDE SEQUENCE [LARGE SCALE GENOMIC DNA]</scope>
    <source>
        <strain evidence="2 5">609u</strain>
    </source>
</reference>
<sequence length="155" mass="17686">MAGRPRKHSTQDKSHKTKAEKELRKEEEQFAGAENFKHLGTKPPKSLMDVTARNEYKRVVPLLINLDITALDQTLVVNYCNSYSLYLQAIKAVKKEGLVINGRKNPAYNIYLDMQKELRATAGQLGMTLDSRMKLVKPENHEEEKDPYAQVGEIQ</sequence>
<dbReference type="RefSeq" id="WP_094496327.1">
    <property type="nucleotide sequence ID" value="NZ_NGNV01000044.1"/>
</dbReference>
<dbReference type="Pfam" id="PF05119">
    <property type="entry name" value="Terminase_4"/>
    <property type="match status" value="1"/>
</dbReference>
<protein>
    <submittedName>
        <fullName evidence="3">Terminase</fullName>
    </submittedName>
</protein>
<evidence type="ECO:0000313" key="4">
    <source>
        <dbReference type="Proteomes" id="UP000215828"/>
    </source>
</evidence>